<feature type="compositionally biased region" description="Basic and acidic residues" evidence="1">
    <location>
        <begin position="258"/>
        <end position="287"/>
    </location>
</feature>
<feature type="region of interest" description="Disordered" evidence="1">
    <location>
        <begin position="258"/>
        <end position="295"/>
    </location>
</feature>
<name>A0AAW2DEC8_9ROSI</name>
<dbReference type="PANTHER" id="PTHR32108:SF9">
    <property type="entry name" value="REVERSE TRANSCRIPTASE RNASE H-LIKE DOMAIN-CONTAINING PROTEIN"/>
    <property type="match status" value="1"/>
</dbReference>
<dbReference type="EMBL" id="JAZDWU010000003">
    <property type="protein sequence ID" value="KAL0008549.1"/>
    <property type="molecule type" value="Genomic_DNA"/>
</dbReference>
<organism evidence="2 3">
    <name type="scientific">Lithocarpus litseifolius</name>
    <dbReference type="NCBI Taxonomy" id="425828"/>
    <lineage>
        <taxon>Eukaryota</taxon>
        <taxon>Viridiplantae</taxon>
        <taxon>Streptophyta</taxon>
        <taxon>Embryophyta</taxon>
        <taxon>Tracheophyta</taxon>
        <taxon>Spermatophyta</taxon>
        <taxon>Magnoliopsida</taxon>
        <taxon>eudicotyledons</taxon>
        <taxon>Gunneridae</taxon>
        <taxon>Pentapetalae</taxon>
        <taxon>rosids</taxon>
        <taxon>fabids</taxon>
        <taxon>Fagales</taxon>
        <taxon>Fagaceae</taxon>
        <taxon>Lithocarpus</taxon>
    </lineage>
</organism>
<sequence length="295" mass="32064">MSTSGTSPHKETVQEVVLLKEQVSELMRMLDNAATLNIITNPLPPHQEGNVNAIIIVEERVPNFSSSSFPWKAMLRALVQESHLDLKAPSLTIVIEEIVEMPVNPGSSDSGKGQVPPAIGRFVPLVLALPAVIALASSPIREGTAIVPAIRGFDPFIMPKPALGISRVSGSKALKAILPGLVVINPKTFSIAPNLQTQEGVIIRMPKPFPYKDSYRVPWKYDMSLISTRIEKGEVCSSISSGLSGLTRNGHCYTPEELEKRRKEVGKGTAEPVRDKVTTEEAEEFFKSSETQSAT</sequence>
<evidence type="ECO:0000256" key="1">
    <source>
        <dbReference type="SAM" id="MobiDB-lite"/>
    </source>
</evidence>
<protein>
    <submittedName>
        <fullName evidence="2">Uncharacterized protein</fullName>
    </submittedName>
</protein>
<reference evidence="2 3" key="1">
    <citation type="submission" date="2024-01" db="EMBL/GenBank/DDBJ databases">
        <title>A telomere-to-telomere, gap-free genome of sweet tea (Lithocarpus litseifolius).</title>
        <authorList>
            <person name="Zhou J."/>
        </authorList>
    </citation>
    <scope>NUCLEOTIDE SEQUENCE [LARGE SCALE GENOMIC DNA]</scope>
    <source>
        <strain evidence="2">Zhou-2022a</strain>
        <tissue evidence="2">Leaf</tissue>
    </source>
</reference>
<accession>A0AAW2DEC8</accession>
<comment type="caution">
    <text evidence="2">The sequence shown here is derived from an EMBL/GenBank/DDBJ whole genome shotgun (WGS) entry which is preliminary data.</text>
</comment>
<evidence type="ECO:0000313" key="2">
    <source>
        <dbReference type="EMBL" id="KAL0008549.1"/>
    </source>
</evidence>
<dbReference type="PANTHER" id="PTHR32108">
    <property type="entry name" value="DNA-DIRECTED RNA POLYMERASE SUBUNIT ALPHA"/>
    <property type="match status" value="1"/>
</dbReference>
<dbReference type="Proteomes" id="UP001459277">
    <property type="component" value="Unassembled WGS sequence"/>
</dbReference>
<proteinExistence type="predicted"/>
<gene>
    <name evidence="2" type="ORF">SO802_010051</name>
</gene>
<evidence type="ECO:0000313" key="3">
    <source>
        <dbReference type="Proteomes" id="UP001459277"/>
    </source>
</evidence>
<keyword evidence="3" id="KW-1185">Reference proteome</keyword>
<dbReference type="AlphaFoldDB" id="A0AAW2DEC8"/>